<gene>
    <name evidence="2" type="ORF">PAXRUDRAFT_14840</name>
</gene>
<protein>
    <submittedName>
        <fullName evidence="2">Uncharacterized protein</fullName>
    </submittedName>
</protein>
<dbReference type="AlphaFoldDB" id="A0A0D0DD60"/>
<name>A0A0D0DD60_9AGAM</name>
<organism evidence="2 3">
    <name type="scientific">Paxillus rubicundulus Ve08.2h10</name>
    <dbReference type="NCBI Taxonomy" id="930991"/>
    <lineage>
        <taxon>Eukaryota</taxon>
        <taxon>Fungi</taxon>
        <taxon>Dikarya</taxon>
        <taxon>Basidiomycota</taxon>
        <taxon>Agaricomycotina</taxon>
        <taxon>Agaricomycetes</taxon>
        <taxon>Agaricomycetidae</taxon>
        <taxon>Boletales</taxon>
        <taxon>Paxilineae</taxon>
        <taxon>Paxillaceae</taxon>
        <taxon>Paxillus</taxon>
    </lineage>
</organism>
<dbReference type="InParanoid" id="A0A0D0DD60"/>
<dbReference type="OrthoDB" id="3259848at2759"/>
<feature type="region of interest" description="Disordered" evidence="1">
    <location>
        <begin position="1"/>
        <end position="28"/>
    </location>
</feature>
<dbReference type="STRING" id="930991.A0A0D0DD60"/>
<reference evidence="3" key="2">
    <citation type="submission" date="2015-01" db="EMBL/GenBank/DDBJ databases">
        <title>Evolutionary Origins and Diversification of the Mycorrhizal Mutualists.</title>
        <authorList>
            <consortium name="DOE Joint Genome Institute"/>
            <consortium name="Mycorrhizal Genomics Consortium"/>
            <person name="Kohler A."/>
            <person name="Kuo A."/>
            <person name="Nagy L.G."/>
            <person name="Floudas D."/>
            <person name="Copeland A."/>
            <person name="Barry K.W."/>
            <person name="Cichocki N."/>
            <person name="Veneault-Fourrey C."/>
            <person name="LaButti K."/>
            <person name="Lindquist E.A."/>
            <person name="Lipzen A."/>
            <person name="Lundell T."/>
            <person name="Morin E."/>
            <person name="Murat C."/>
            <person name="Riley R."/>
            <person name="Ohm R."/>
            <person name="Sun H."/>
            <person name="Tunlid A."/>
            <person name="Henrissat B."/>
            <person name="Grigoriev I.V."/>
            <person name="Hibbett D.S."/>
            <person name="Martin F."/>
        </authorList>
    </citation>
    <scope>NUCLEOTIDE SEQUENCE [LARGE SCALE GENOMIC DNA]</scope>
    <source>
        <strain evidence="3">Ve08.2h10</strain>
    </source>
</reference>
<evidence type="ECO:0000256" key="1">
    <source>
        <dbReference type="SAM" id="MobiDB-lite"/>
    </source>
</evidence>
<proteinExistence type="predicted"/>
<keyword evidence="3" id="KW-1185">Reference proteome</keyword>
<sequence length="249" mass="27631">MTTTNSPLPSTSVGPSTSASTSPFVPSPTNNIDIDAENILHVSRNSLLQARQDVREAGVLIDEPLLSQLPDPPVMNAGQEWISAYLSLTPGTRIWAIKALDAIKPFQALSNSSALMSKVIFTANQEVKASSVLDSTYDLGIHSSIFDLANARQYIPLALFTNVNTKRLHREGLTLKKVKSSINGVTHHLLDLSQFESEDGMDSFTWQEAWLCYLIWLADAAQPVIHDRWKWHYTMLSKDEAVHDNFKAI</sequence>
<reference evidence="2 3" key="1">
    <citation type="submission" date="2014-04" db="EMBL/GenBank/DDBJ databases">
        <authorList>
            <consortium name="DOE Joint Genome Institute"/>
            <person name="Kuo A."/>
            <person name="Kohler A."/>
            <person name="Jargeat P."/>
            <person name="Nagy L.G."/>
            <person name="Floudas D."/>
            <person name="Copeland A."/>
            <person name="Barry K.W."/>
            <person name="Cichocki N."/>
            <person name="Veneault-Fourrey C."/>
            <person name="LaButti K."/>
            <person name="Lindquist E.A."/>
            <person name="Lipzen A."/>
            <person name="Lundell T."/>
            <person name="Morin E."/>
            <person name="Murat C."/>
            <person name="Sun H."/>
            <person name="Tunlid A."/>
            <person name="Henrissat B."/>
            <person name="Grigoriev I.V."/>
            <person name="Hibbett D.S."/>
            <person name="Martin F."/>
            <person name="Nordberg H.P."/>
            <person name="Cantor M.N."/>
            <person name="Hua S.X."/>
        </authorList>
    </citation>
    <scope>NUCLEOTIDE SEQUENCE [LARGE SCALE GENOMIC DNA]</scope>
    <source>
        <strain evidence="2 3">Ve08.2h10</strain>
    </source>
</reference>
<accession>A0A0D0DD60</accession>
<dbReference type="HOGENOM" id="CLU_043065_0_0_1"/>
<evidence type="ECO:0000313" key="3">
    <source>
        <dbReference type="Proteomes" id="UP000054538"/>
    </source>
</evidence>
<evidence type="ECO:0000313" key="2">
    <source>
        <dbReference type="EMBL" id="KIK82226.1"/>
    </source>
</evidence>
<dbReference type="Proteomes" id="UP000054538">
    <property type="component" value="Unassembled WGS sequence"/>
</dbReference>
<dbReference type="EMBL" id="KN825657">
    <property type="protein sequence ID" value="KIK82226.1"/>
    <property type="molecule type" value="Genomic_DNA"/>
</dbReference>